<dbReference type="NCBIfam" id="TIGR02776">
    <property type="entry name" value="NHEJ_ligase_prk"/>
    <property type="match status" value="1"/>
</dbReference>
<dbReference type="GO" id="GO:0004527">
    <property type="term" value="F:exonuclease activity"/>
    <property type="evidence" value="ECO:0007669"/>
    <property type="project" value="UniProtKB-KW"/>
</dbReference>
<dbReference type="SUPFAM" id="SSF50249">
    <property type="entry name" value="Nucleic acid-binding proteins"/>
    <property type="match status" value="1"/>
</dbReference>
<dbReference type="NCBIfam" id="TIGR02778">
    <property type="entry name" value="ligD_pol"/>
    <property type="match status" value="1"/>
</dbReference>
<dbReference type="InterPro" id="IPR012340">
    <property type="entry name" value="NA-bd_OB-fold"/>
</dbReference>
<keyword evidence="8" id="KW-0547">Nucleotide-binding</keyword>
<name>A0A090N7M3_AFIFE</name>
<dbReference type="InterPro" id="IPR012310">
    <property type="entry name" value="DNA_ligase_ATP-dep_cent"/>
</dbReference>
<keyword evidence="14" id="KW-0238">DNA-binding</keyword>
<dbReference type="InterPro" id="IPR012309">
    <property type="entry name" value="DNA_ligase_ATP-dep_C"/>
</dbReference>
<keyword evidence="24" id="KW-1185">Reference proteome</keyword>
<dbReference type="Pfam" id="PF13298">
    <property type="entry name" value="LigD_N"/>
    <property type="match status" value="1"/>
</dbReference>
<dbReference type="GO" id="GO:0006310">
    <property type="term" value="P:DNA recombination"/>
    <property type="evidence" value="ECO:0007669"/>
    <property type="project" value="UniProtKB-KW"/>
</dbReference>
<evidence type="ECO:0000256" key="11">
    <source>
        <dbReference type="ARBA" id="ARBA00022839"/>
    </source>
</evidence>
<dbReference type="Pfam" id="PF21686">
    <property type="entry name" value="LigD_Prim-Pol"/>
    <property type="match status" value="1"/>
</dbReference>
<dbReference type="PANTHER" id="PTHR42705:SF2">
    <property type="entry name" value="BIFUNCTIONAL NON-HOMOLOGOUS END JOINING PROTEIN LIGD"/>
    <property type="match status" value="1"/>
</dbReference>
<dbReference type="InterPro" id="IPR014144">
    <property type="entry name" value="LigD_PE_domain"/>
</dbReference>
<dbReference type="SUPFAM" id="SSF56091">
    <property type="entry name" value="DNA ligase/mRNA capping enzyme, catalytic domain"/>
    <property type="match status" value="1"/>
</dbReference>
<keyword evidence="10" id="KW-0378">Hydrolase</keyword>
<comment type="catalytic activity">
    <reaction evidence="20">
        <text>ATP + (deoxyribonucleotide)n-3'-hydroxyl + 5'-phospho-(deoxyribonucleotide)m = (deoxyribonucleotide)n+m + AMP + diphosphate.</text>
        <dbReference type="EC" id="6.5.1.1"/>
    </reaction>
</comment>
<evidence type="ECO:0000256" key="9">
    <source>
        <dbReference type="ARBA" id="ARBA00022763"/>
    </source>
</evidence>
<evidence type="ECO:0000256" key="18">
    <source>
        <dbReference type="ARBA" id="ARBA00023268"/>
    </source>
</evidence>
<evidence type="ECO:0000256" key="21">
    <source>
        <dbReference type="SAM" id="MobiDB-lite"/>
    </source>
</evidence>
<dbReference type="Gene3D" id="3.90.920.10">
    <property type="entry name" value="DNA primase, PRIM domain"/>
    <property type="match status" value="1"/>
</dbReference>
<keyword evidence="5" id="KW-0548">Nucleotidyltransferase</keyword>
<comment type="cofactor">
    <cofactor evidence="1">
        <name>Mn(2+)</name>
        <dbReference type="ChEBI" id="CHEBI:29035"/>
    </cofactor>
</comment>
<dbReference type="GO" id="GO:0005524">
    <property type="term" value="F:ATP binding"/>
    <property type="evidence" value="ECO:0007669"/>
    <property type="project" value="UniProtKB-KW"/>
</dbReference>
<dbReference type="GO" id="GO:0046872">
    <property type="term" value="F:metal ion binding"/>
    <property type="evidence" value="ECO:0007669"/>
    <property type="project" value="UniProtKB-KW"/>
</dbReference>
<dbReference type="PROSITE" id="PS50160">
    <property type="entry name" value="DNA_LIGASE_A3"/>
    <property type="match status" value="1"/>
</dbReference>
<dbReference type="CDD" id="cd07971">
    <property type="entry name" value="OBF_DNA_ligase_LigD"/>
    <property type="match status" value="1"/>
</dbReference>
<evidence type="ECO:0000256" key="15">
    <source>
        <dbReference type="ARBA" id="ARBA00023172"/>
    </source>
</evidence>
<dbReference type="NCBIfam" id="TIGR02777">
    <property type="entry name" value="LigD_PE_dom"/>
    <property type="match status" value="1"/>
</dbReference>
<evidence type="ECO:0000256" key="7">
    <source>
        <dbReference type="ARBA" id="ARBA00022723"/>
    </source>
</evidence>
<dbReference type="GO" id="GO:0003887">
    <property type="term" value="F:DNA-directed DNA polymerase activity"/>
    <property type="evidence" value="ECO:0007669"/>
    <property type="project" value="UniProtKB-KW"/>
</dbReference>
<evidence type="ECO:0000256" key="14">
    <source>
        <dbReference type="ARBA" id="ARBA00023125"/>
    </source>
</evidence>
<dbReference type="STRING" id="1035.BN961_02272"/>
<dbReference type="GO" id="GO:0003677">
    <property type="term" value="F:DNA binding"/>
    <property type="evidence" value="ECO:0007669"/>
    <property type="project" value="UniProtKB-KW"/>
</dbReference>
<evidence type="ECO:0000256" key="6">
    <source>
        <dbReference type="ARBA" id="ARBA00022722"/>
    </source>
</evidence>
<dbReference type="EC" id="6.5.1.1" evidence="2"/>
<feature type="region of interest" description="Disordered" evidence="21">
    <location>
        <begin position="189"/>
        <end position="215"/>
    </location>
</feature>
<keyword evidence="7" id="KW-0479">Metal-binding</keyword>
<sequence length="885" mass="98035">MARKKLSVYRTKRDFTKTAEPSGAATVARGKLPRFVIQKHDATRLHYDLRLEFDGVFKSWAVTRGPSLDPKDKRLAVEVEDHPLDYGDFEGTIPKGQYGGGTVMLWDRGYWYSDNPEAGFKKGDLKFALEGEKLHGEWVLVRMRHDRSGAKRTNWLLIKHRDEYAREGKKNNILDEDQSVASGRTMEQIAEGKGRGPTPFMTAKKGSKSGRTKADRVWQSNQGLAANLRAKSETKTLAPSKGRAPAKVARSVEQLPDFIAPQLCKSVSRPPTGREWIHEIKFDGYRMQLRIEDKKATLRTRKGLDWTAKFPAIEKAAAKLPNGIIDGEIVALDHNGHPSFASLQAALSDGDTDGLIFFAFDLLFSKNSDLRRLPLRERKAQLKSFLNNDTASGVIRYVEHFETGGDAVLKSACRLSLEGIISKRRDALYHSGRTESWRKAKCRAGHEVVIGGWKTTAGKFRSLMVGVPHEDHLAYVGIVGTGYGKDVVKRIMPELKKAASTTNPFGGKNAPKKATDVHWVKPELVAEIEFAGWTGDSMVRQAAFKGLRKDKSADEVQVDEPTVTTVAKPAPRKIRAAKSASAPSKGNAIVMGLTISKPDKPLWPDDGKGEPITKLDLARYMESIGDYLLPHIEGRPCSIIRAPDGINGETFFQRHAMAGMSNLINEVRVSGDRKPYIQIDRVEGLVAAAQIGGVEFHPWNCAEGEPDVPGRLVFDLDPAPDVAFTDVIKAARDLHERLSSLGLESFCKTTGGKGLHVVTPLKDAKKDRIDWKGAKAFAQAVCQTMAADDPERYLLNMSKKKRDGKIFLDYLRNDRMSTAVAPFSPRGRKFAPVSMPLTWAQVRPGLDPLKFTLRTVPALVKKSKAWTDYDRAASSLRSAIKKIGL</sequence>
<dbReference type="GO" id="GO:0003910">
    <property type="term" value="F:DNA ligase (ATP) activity"/>
    <property type="evidence" value="ECO:0007669"/>
    <property type="project" value="UniProtKB-EC"/>
</dbReference>
<keyword evidence="9" id="KW-0227">DNA damage</keyword>
<dbReference type="InterPro" id="IPR052171">
    <property type="entry name" value="NHEJ_LigD"/>
</dbReference>
<evidence type="ECO:0000256" key="8">
    <source>
        <dbReference type="ARBA" id="ARBA00022741"/>
    </source>
</evidence>
<evidence type="ECO:0000259" key="22">
    <source>
        <dbReference type="PROSITE" id="PS50160"/>
    </source>
</evidence>
<keyword evidence="3 23" id="KW-0436">Ligase</keyword>
<dbReference type="InterPro" id="IPR014145">
    <property type="entry name" value="LigD_pol_dom"/>
</dbReference>
<organism evidence="23 24">
    <name type="scientific">Afipia felis</name>
    <name type="common">Cat scratch disease bacillus</name>
    <dbReference type="NCBI Taxonomy" id="1035"/>
    <lineage>
        <taxon>Bacteria</taxon>
        <taxon>Pseudomonadati</taxon>
        <taxon>Pseudomonadota</taxon>
        <taxon>Alphaproteobacteria</taxon>
        <taxon>Hyphomicrobiales</taxon>
        <taxon>Nitrobacteraceae</taxon>
        <taxon>Afipia</taxon>
    </lineage>
</organism>
<dbReference type="CDD" id="cd07906">
    <property type="entry name" value="Adenylation_DNA_ligase_LigD_LigC"/>
    <property type="match status" value="1"/>
</dbReference>
<evidence type="ECO:0000256" key="19">
    <source>
        <dbReference type="ARBA" id="ARBA00029943"/>
    </source>
</evidence>
<dbReference type="GO" id="GO:0006281">
    <property type="term" value="P:DNA repair"/>
    <property type="evidence" value="ECO:0007669"/>
    <property type="project" value="UniProtKB-KW"/>
</dbReference>
<dbReference type="Gene3D" id="3.30.470.30">
    <property type="entry name" value="DNA ligase/mRNA capping enzyme"/>
    <property type="match status" value="1"/>
</dbReference>
<dbReference type="NCBIfam" id="NF004628">
    <property type="entry name" value="PRK05972.1"/>
    <property type="match status" value="1"/>
</dbReference>
<keyword evidence="16" id="KW-0234">DNA repair</keyword>
<evidence type="ECO:0000256" key="20">
    <source>
        <dbReference type="ARBA" id="ARBA00034003"/>
    </source>
</evidence>
<evidence type="ECO:0000256" key="17">
    <source>
        <dbReference type="ARBA" id="ARBA00023211"/>
    </source>
</evidence>
<accession>A0A090N7M3</accession>
<evidence type="ECO:0000256" key="16">
    <source>
        <dbReference type="ARBA" id="ARBA00023204"/>
    </source>
</evidence>
<keyword evidence="18" id="KW-0511">Multifunctional enzyme</keyword>
<evidence type="ECO:0000256" key="12">
    <source>
        <dbReference type="ARBA" id="ARBA00022840"/>
    </source>
</evidence>
<evidence type="ECO:0000256" key="13">
    <source>
        <dbReference type="ARBA" id="ARBA00022932"/>
    </source>
</evidence>
<evidence type="ECO:0000256" key="5">
    <source>
        <dbReference type="ARBA" id="ARBA00022695"/>
    </source>
</evidence>
<evidence type="ECO:0000256" key="2">
    <source>
        <dbReference type="ARBA" id="ARBA00012727"/>
    </source>
</evidence>
<gene>
    <name evidence="23" type="primary">ykoU</name>
    <name evidence="23" type="ORF">BN961_02272</name>
</gene>
<keyword evidence="6" id="KW-0540">Nuclease</keyword>
<dbReference type="InterPro" id="IPR014143">
    <property type="entry name" value="NHEJ_ligase_prk"/>
</dbReference>
<dbReference type="InterPro" id="IPR014146">
    <property type="entry name" value="LigD_ligase_dom"/>
</dbReference>
<keyword evidence="11" id="KW-0269">Exonuclease</keyword>
<comment type="caution">
    <text evidence="23">The sequence shown here is derived from an EMBL/GenBank/DDBJ whole genome shotgun (WGS) entry which is preliminary data.</text>
</comment>
<dbReference type="Gene3D" id="3.30.1490.70">
    <property type="match status" value="1"/>
</dbReference>
<evidence type="ECO:0000313" key="24">
    <source>
        <dbReference type="Proteomes" id="UP000035762"/>
    </source>
</evidence>
<keyword evidence="13" id="KW-0239">DNA-directed DNA polymerase</keyword>
<dbReference type="OrthoDB" id="9802472at2"/>
<dbReference type="CDD" id="cd04862">
    <property type="entry name" value="PaeLigD_Pol_like"/>
    <property type="match status" value="1"/>
</dbReference>
<evidence type="ECO:0000256" key="1">
    <source>
        <dbReference type="ARBA" id="ARBA00001936"/>
    </source>
</evidence>
<reference evidence="23 24" key="1">
    <citation type="journal article" date="2014" name="Genome Announc.">
        <title>Genome Sequence of Afipia felis Strain 76713, Isolated in Hospital Water Using an Amoeba Co-Culture Procedure.</title>
        <authorList>
            <person name="Benamar S."/>
            <person name="La Scola B."/>
            <person name="Croce O."/>
        </authorList>
    </citation>
    <scope>NUCLEOTIDE SEQUENCE [LARGE SCALE GENOMIC DNA]</scope>
    <source>
        <strain evidence="23 24">76713</strain>
    </source>
</reference>
<evidence type="ECO:0000256" key="3">
    <source>
        <dbReference type="ARBA" id="ARBA00022598"/>
    </source>
</evidence>
<dbReference type="Proteomes" id="UP000035762">
    <property type="component" value="Unassembled WGS sequence"/>
</dbReference>
<dbReference type="AlphaFoldDB" id="A0A090N7M3"/>
<dbReference type="Pfam" id="PF04679">
    <property type="entry name" value="DNA_ligase_A_C"/>
    <property type="match status" value="1"/>
</dbReference>
<protein>
    <recommendedName>
        <fullName evidence="2">DNA ligase (ATP)</fullName>
        <ecNumber evidence="2">6.5.1.1</ecNumber>
    </recommendedName>
    <alternativeName>
        <fullName evidence="19">NHEJ DNA polymerase</fullName>
    </alternativeName>
</protein>
<dbReference type="InterPro" id="IPR033651">
    <property type="entry name" value="PaeLigD_Pol-like"/>
</dbReference>
<proteinExistence type="predicted"/>
<dbReference type="Pfam" id="PF01068">
    <property type="entry name" value="DNA_ligase_A_M"/>
    <property type="match status" value="1"/>
</dbReference>
<evidence type="ECO:0000256" key="10">
    <source>
        <dbReference type="ARBA" id="ARBA00022801"/>
    </source>
</evidence>
<keyword evidence="17" id="KW-0464">Manganese</keyword>
<dbReference type="NCBIfam" id="TIGR02779">
    <property type="entry name" value="NHEJ_ligase_lig"/>
    <property type="match status" value="1"/>
</dbReference>
<dbReference type="EMBL" id="CCAZ020000001">
    <property type="protein sequence ID" value="CEG08853.1"/>
    <property type="molecule type" value="Genomic_DNA"/>
</dbReference>
<dbReference type="RefSeq" id="WP_048756680.1">
    <property type="nucleotide sequence ID" value="NZ_CCAZ020000001.1"/>
</dbReference>
<keyword evidence="15" id="KW-0233">DNA recombination</keyword>
<keyword evidence="12" id="KW-0067">ATP-binding</keyword>
<dbReference type="PANTHER" id="PTHR42705">
    <property type="entry name" value="BIFUNCTIONAL NON-HOMOLOGOUS END JOINING PROTEIN LIGD"/>
    <property type="match status" value="1"/>
</dbReference>
<dbReference type="Gene3D" id="2.40.50.140">
    <property type="entry name" value="Nucleic acid-binding proteins"/>
    <property type="match status" value="1"/>
</dbReference>
<keyword evidence="4" id="KW-0808">Transferase</keyword>
<evidence type="ECO:0000256" key="4">
    <source>
        <dbReference type="ARBA" id="ARBA00022679"/>
    </source>
</evidence>
<feature type="domain" description="ATP-dependent DNA ligase family profile" evidence="22">
    <location>
        <begin position="357"/>
        <end position="441"/>
    </location>
</feature>
<evidence type="ECO:0000313" key="23">
    <source>
        <dbReference type="EMBL" id="CEG08853.1"/>
    </source>
</evidence>